<evidence type="ECO:0008006" key="4">
    <source>
        <dbReference type="Google" id="ProtNLM"/>
    </source>
</evidence>
<dbReference type="eggNOG" id="ENOG502Z9R2">
    <property type="taxonomic scope" value="Bacteria"/>
</dbReference>
<comment type="caution">
    <text evidence="2">The sequence shown here is derived from an EMBL/GenBank/DDBJ whole genome shotgun (WGS) entry which is preliminary data.</text>
</comment>
<proteinExistence type="predicted"/>
<dbReference type="RefSeq" id="WP_016149122.1">
    <property type="nucleotide sequence ID" value="NZ_KB976105.1"/>
</dbReference>
<organism evidence="2 3">
    <name type="scientific">Butyricicoccus pullicaecorum 1.2</name>
    <dbReference type="NCBI Taxonomy" id="1203606"/>
    <lineage>
        <taxon>Bacteria</taxon>
        <taxon>Bacillati</taxon>
        <taxon>Bacillota</taxon>
        <taxon>Clostridia</taxon>
        <taxon>Eubacteriales</taxon>
        <taxon>Butyricicoccaceae</taxon>
        <taxon>Butyricicoccus</taxon>
    </lineage>
</organism>
<dbReference type="PATRIC" id="fig|1203606.4.peg.2995"/>
<gene>
    <name evidence="2" type="ORF">HMPREF1526_03036</name>
</gene>
<evidence type="ECO:0000256" key="1">
    <source>
        <dbReference type="SAM" id="Phobius"/>
    </source>
</evidence>
<accession>R8VSX0</accession>
<reference evidence="2 3" key="1">
    <citation type="submission" date="2013-01" db="EMBL/GenBank/DDBJ databases">
        <title>The Genome Sequence of Butyricicoccus pullicaecorum 1.2.</title>
        <authorList>
            <consortium name="The Broad Institute Genome Sequencing Platform"/>
            <person name="Earl A."/>
            <person name="Ward D."/>
            <person name="Feldgarden M."/>
            <person name="Gevers D."/>
            <person name="Van Immerseel F."/>
            <person name="Eeckhaut V."/>
            <person name="Walker B."/>
            <person name="Young S.K."/>
            <person name="Zeng Q."/>
            <person name="Gargeya S."/>
            <person name="Fitzgerald M."/>
            <person name="Haas B."/>
            <person name="Abouelleil A."/>
            <person name="Alvarado L."/>
            <person name="Arachchi H.M."/>
            <person name="Berlin A.M."/>
            <person name="Chapman S.B."/>
            <person name="Dewar J."/>
            <person name="Goldberg J."/>
            <person name="Griggs A."/>
            <person name="Gujja S."/>
            <person name="Hansen M."/>
            <person name="Howarth C."/>
            <person name="Imamovic A."/>
            <person name="Larimer J."/>
            <person name="McCowan C."/>
            <person name="Murphy C."/>
            <person name="Neiman D."/>
            <person name="Pearson M."/>
            <person name="Priest M."/>
            <person name="Roberts A."/>
            <person name="Saif S."/>
            <person name="Shea T."/>
            <person name="Sisk P."/>
            <person name="Sykes S."/>
            <person name="Wortman J."/>
            <person name="Nusbaum C."/>
            <person name="Birren B."/>
        </authorList>
    </citation>
    <scope>NUCLEOTIDE SEQUENCE [LARGE SCALE GENOMIC DNA]</scope>
    <source>
        <strain evidence="2 3">1.2</strain>
    </source>
</reference>
<evidence type="ECO:0000313" key="2">
    <source>
        <dbReference type="EMBL" id="EOQ35569.1"/>
    </source>
</evidence>
<dbReference type="EMBL" id="AQOB01000015">
    <property type="protein sequence ID" value="EOQ35569.1"/>
    <property type="molecule type" value="Genomic_DNA"/>
</dbReference>
<keyword evidence="3" id="KW-1185">Reference proteome</keyword>
<keyword evidence="1" id="KW-0812">Transmembrane</keyword>
<dbReference type="OrthoDB" id="2027819at2"/>
<feature type="transmembrane region" description="Helical" evidence="1">
    <location>
        <begin position="241"/>
        <end position="261"/>
    </location>
</feature>
<sequence>MSASEAFVMAAAAVLVYMFFVGGKIIKYSELQPQKWKLGKRRRLLAQCNSPLRQENLPREIKDAFEKILLPLGAADKRLLPARMDMNFRRRIEWQIEQLQRHRIYREIRVVDIIPPPKNNFTRWNDDGREWRECVLQCSALERFIRAADGKPLQEIYRKNACLRVLQSRHIRNSDRAEKSGTYYADKLKINCPSCSAQVQLTGQQTICPYCGGVIHSDFYDWQTETFELYEQIGVFGQRMLLMLASSVPLFISIFLCLWLIPNTRISLTVGVGTAILVLAAIIAYLSHKTTEQERMVQEIVRYSENYLRSCINEALYQQVSRADLMDYSVGTIRLEKVIHTEETTRISVRVYINETYLPEGKKPYTRKIKKTLTLQRARYPQRRKGTGRFFIERECPSCGANFIPDENNCCSFCGFGLQVVNSKWIVQADE</sequence>
<dbReference type="Proteomes" id="UP000013981">
    <property type="component" value="Unassembled WGS sequence"/>
</dbReference>
<dbReference type="HOGENOM" id="CLU_635662_0_0_9"/>
<name>R8VSX0_9FIRM</name>
<feature type="transmembrane region" description="Helical" evidence="1">
    <location>
        <begin position="267"/>
        <end position="286"/>
    </location>
</feature>
<keyword evidence="1" id="KW-0472">Membrane</keyword>
<feature type="transmembrane region" description="Helical" evidence="1">
    <location>
        <begin position="6"/>
        <end position="26"/>
    </location>
</feature>
<dbReference type="AlphaFoldDB" id="R8VSX0"/>
<protein>
    <recommendedName>
        <fullName evidence="4">Zinc ribbon domain-containing protein</fullName>
    </recommendedName>
</protein>
<evidence type="ECO:0000313" key="3">
    <source>
        <dbReference type="Proteomes" id="UP000013981"/>
    </source>
</evidence>
<keyword evidence="1" id="KW-1133">Transmembrane helix</keyword>